<feature type="domain" description="Major facilitator superfamily (MFS) profile" evidence="7">
    <location>
        <begin position="3"/>
        <end position="270"/>
    </location>
</feature>
<dbReference type="Proteomes" id="UP000299580">
    <property type="component" value="Chromosome"/>
</dbReference>
<feature type="transmembrane region" description="Helical" evidence="6">
    <location>
        <begin position="40"/>
        <end position="61"/>
    </location>
</feature>
<comment type="subcellular location">
    <subcellularLocation>
        <location evidence="1">Cell membrane</location>
        <topology evidence="1">Multi-pass membrane protein</topology>
    </subcellularLocation>
</comment>
<gene>
    <name evidence="8" type="ORF">EH207_01880</name>
</gene>
<feature type="transmembrane region" description="Helical" evidence="6">
    <location>
        <begin position="94"/>
        <end position="116"/>
    </location>
</feature>
<evidence type="ECO:0000256" key="4">
    <source>
        <dbReference type="ARBA" id="ARBA00022989"/>
    </source>
</evidence>
<keyword evidence="4 6" id="KW-1133">Transmembrane helix</keyword>
<dbReference type="PANTHER" id="PTHR43124:SF3">
    <property type="entry name" value="CHLORAMPHENICOL EFFLUX PUMP RV0191"/>
    <property type="match status" value="1"/>
</dbReference>
<evidence type="ECO:0000256" key="2">
    <source>
        <dbReference type="ARBA" id="ARBA00022475"/>
    </source>
</evidence>
<evidence type="ECO:0000256" key="5">
    <source>
        <dbReference type="ARBA" id="ARBA00023136"/>
    </source>
</evidence>
<dbReference type="OrthoDB" id="4474610at2"/>
<organism evidence="8 9">
    <name type="scientific">Brenneria rubrifaciens</name>
    <dbReference type="NCBI Taxonomy" id="55213"/>
    <lineage>
        <taxon>Bacteria</taxon>
        <taxon>Pseudomonadati</taxon>
        <taxon>Pseudomonadota</taxon>
        <taxon>Gammaproteobacteria</taxon>
        <taxon>Enterobacterales</taxon>
        <taxon>Pectobacteriaceae</taxon>
        <taxon>Brenneria</taxon>
    </lineage>
</organism>
<accession>A0A4V1F9F7</accession>
<dbReference type="PANTHER" id="PTHR43124">
    <property type="entry name" value="PURINE EFFLUX PUMP PBUE"/>
    <property type="match status" value="1"/>
</dbReference>
<dbReference type="InterPro" id="IPR011701">
    <property type="entry name" value="MFS"/>
</dbReference>
<evidence type="ECO:0000313" key="8">
    <source>
        <dbReference type="EMBL" id="QCR07413.1"/>
    </source>
</evidence>
<evidence type="ECO:0000313" key="9">
    <source>
        <dbReference type="Proteomes" id="UP000299580"/>
    </source>
</evidence>
<dbReference type="RefSeq" id="WP_137712494.1">
    <property type="nucleotide sequence ID" value="NZ_CP034035.1"/>
</dbReference>
<dbReference type="EMBL" id="CP034035">
    <property type="protein sequence ID" value="QCR07413.1"/>
    <property type="molecule type" value="Genomic_DNA"/>
</dbReference>
<dbReference type="KEGG" id="brb:EH207_01880"/>
<dbReference type="GO" id="GO:0022857">
    <property type="term" value="F:transmembrane transporter activity"/>
    <property type="evidence" value="ECO:0007669"/>
    <property type="project" value="InterPro"/>
</dbReference>
<evidence type="ECO:0000256" key="6">
    <source>
        <dbReference type="SAM" id="Phobius"/>
    </source>
</evidence>
<proteinExistence type="predicted"/>
<feature type="transmembrane region" description="Helical" evidence="6">
    <location>
        <begin position="233"/>
        <end position="254"/>
    </location>
</feature>
<dbReference type="PROSITE" id="PS50850">
    <property type="entry name" value="MFS"/>
    <property type="match status" value="1"/>
</dbReference>
<keyword evidence="9" id="KW-1185">Reference proteome</keyword>
<evidence type="ECO:0000256" key="3">
    <source>
        <dbReference type="ARBA" id="ARBA00022692"/>
    </source>
</evidence>
<dbReference type="Gene3D" id="1.20.1250.20">
    <property type="entry name" value="MFS general substrate transporter like domains"/>
    <property type="match status" value="1"/>
</dbReference>
<dbReference type="Pfam" id="PF07690">
    <property type="entry name" value="MFS_1"/>
    <property type="match status" value="1"/>
</dbReference>
<feature type="transmembrane region" description="Helical" evidence="6">
    <location>
        <begin position="198"/>
        <end position="221"/>
    </location>
</feature>
<feature type="transmembrane region" description="Helical" evidence="6">
    <location>
        <begin position="68"/>
        <end position="88"/>
    </location>
</feature>
<feature type="transmembrane region" description="Helical" evidence="6">
    <location>
        <begin position="155"/>
        <end position="177"/>
    </location>
</feature>
<dbReference type="CDD" id="cd17324">
    <property type="entry name" value="MFS_NepI_like"/>
    <property type="match status" value="1"/>
</dbReference>
<protein>
    <submittedName>
        <fullName evidence="8">MFS transporter</fullName>
    </submittedName>
</protein>
<evidence type="ECO:0000256" key="1">
    <source>
        <dbReference type="ARBA" id="ARBA00004651"/>
    </source>
</evidence>
<dbReference type="SUPFAM" id="SSF103473">
    <property type="entry name" value="MFS general substrate transporter"/>
    <property type="match status" value="1"/>
</dbReference>
<reference evidence="8 9" key="1">
    <citation type="submission" date="2018-11" db="EMBL/GenBank/DDBJ databases">
        <title>Genome sequences of Brenneria nigrifluens and Brenneria rubrifaciens.</title>
        <authorList>
            <person name="Poret-Peterson A.T."/>
            <person name="McClean A.E."/>
            <person name="Kluepfel D.A."/>
        </authorList>
    </citation>
    <scope>NUCLEOTIDE SEQUENCE [LARGE SCALE GENOMIC DNA]</scope>
    <source>
        <strain evidence="8 9">6D370</strain>
    </source>
</reference>
<dbReference type="AlphaFoldDB" id="A0A4V1F9F7"/>
<sequence length="270" mass="28896">MHRLLVLMLGTFVAQTTEYLPIGLLPQIAADLVVSEARAGALVTGYVWIAALTAIPFTIATQRVPRRTLFLGLLGIISTANTLAAFATTFPMLVFLRLVTASTHGMSWSMIAAYAVRLCPDMSTSRATAWALGGISLALVVGVPIATAIGQWFGWHFAFSTYFLLGGATLCFGYRFLPKLESDFSPRLMQGSMQGTAILYMAALVSVAAVTAHFVGYTYVVPVLNGVSHLPEAHHALVLMVFGVAGAMGTWLAFIDAVRHGLACNCRSCF</sequence>
<dbReference type="InterPro" id="IPR050189">
    <property type="entry name" value="MFS_Efflux_Transporters"/>
</dbReference>
<keyword evidence="3 6" id="KW-0812">Transmembrane</keyword>
<dbReference type="InterPro" id="IPR036259">
    <property type="entry name" value="MFS_trans_sf"/>
</dbReference>
<feature type="transmembrane region" description="Helical" evidence="6">
    <location>
        <begin position="128"/>
        <end position="149"/>
    </location>
</feature>
<name>A0A4V1F9F7_9GAMM</name>
<dbReference type="GO" id="GO:0005886">
    <property type="term" value="C:plasma membrane"/>
    <property type="evidence" value="ECO:0007669"/>
    <property type="project" value="UniProtKB-SubCell"/>
</dbReference>
<keyword evidence="2" id="KW-1003">Cell membrane</keyword>
<evidence type="ECO:0000259" key="7">
    <source>
        <dbReference type="PROSITE" id="PS50850"/>
    </source>
</evidence>
<keyword evidence="5 6" id="KW-0472">Membrane</keyword>
<dbReference type="InterPro" id="IPR020846">
    <property type="entry name" value="MFS_dom"/>
</dbReference>